<keyword evidence="2" id="KW-0808">Transferase</keyword>
<evidence type="ECO:0000313" key="3">
    <source>
        <dbReference type="Proteomes" id="UP000265926"/>
    </source>
</evidence>
<protein>
    <submittedName>
        <fullName evidence="2">GNAT family N-acetyltransferase</fullName>
    </submittedName>
</protein>
<dbReference type="Pfam" id="PF13673">
    <property type="entry name" value="Acetyltransf_10"/>
    <property type="match status" value="1"/>
</dbReference>
<evidence type="ECO:0000259" key="1">
    <source>
        <dbReference type="PROSITE" id="PS51186"/>
    </source>
</evidence>
<dbReference type="Gene3D" id="3.40.630.30">
    <property type="match status" value="1"/>
</dbReference>
<dbReference type="AlphaFoldDB" id="A0A399SNJ3"/>
<dbReference type="Proteomes" id="UP000265926">
    <property type="component" value="Unassembled WGS sequence"/>
</dbReference>
<feature type="non-terminal residue" evidence="2">
    <location>
        <position position="204"/>
    </location>
</feature>
<accession>A0A399SNJ3</accession>
<dbReference type="GO" id="GO:0016747">
    <property type="term" value="F:acyltransferase activity, transferring groups other than amino-acyl groups"/>
    <property type="evidence" value="ECO:0007669"/>
    <property type="project" value="InterPro"/>
</dbReference>
<dbReference type="InterPro" id="IPR000182">
    <property type="entry name" value="GNAT_dom"/>
</dbReference>
<dbReference type="PROSITE" id="PS51186">
    <property type="entry name" value="GNAT"/>
    <property type="match status" value="1"/>
</dbReference>
<dbReference type="SUPFAM" id="SSF55729">
    <property type="entry name" value="Acyl-CoA N-acyltransferases (Nat)"/>
    <property type="match status" value="1"/>
</dbReference>
<feature type="non-terminal residue" evidence="2">
    <location>
        <position position="1"/>
    </location>
</feature>
<keyword evidence="3" id="KW-1185">Reference proteome</keyword>
<dbReference type="OrthoDB" id="9803233at2"/>
<dbReference type="InterPro" id="IPR016181">
    <property type="entry name" value="Acyl_CoA_acyltransferase"/>
</dbReference>
<reference evidence="2 3" key="1">
    <citation type="submission" date="2018-08" db="EMBL/GenBank/DDBJ databases">
        <title>Pallidiluteibacterium maritimus gen. nov., sp. nov., isolated from coastal sediment.</title>
        <authorList>
            <person name="Zhou L.Y."/>
        </authorList>
    </citation>
    <scope>NUCLEOTIDE SEQUENCE [LARGE SCALE GENOMIC DNA]</scope>
    <source>
        <strain evidence="2 3">XSD2</strain>
    </source>
</reference>
<proteinExistence type="predicted"/>
<dbReference type="EMBL" id="QWGR01000142">
    <property type="protein sequence ID" value="RIJ44429.1"/>
    <property type="molecule type" value="Genomic_DNA"/>
</dbReference>
<sequence>ADGANRFDGQGEALFAAFVDGELAGVGGVSAETGLAAMRMRRLYVRPSFRRRGVASALAAAMIQQGLQGARLLTVNAAASLAAPPFWEALGFRRSGRAGVTHQLDRERPFRVRGVEQRAVRAVVQVKGVALAQLDLGQHRGALGDQRAAGLAPQLGGLVNHHLGEAAMDGVGVVAQVRRDHARIDRREAAAHVDHVGEDAGADE</sequence>
<comment type="caution">
    <text evidence="2">The sequence shown here is derived from an EMBL/GenBank/DDBJ whole genome shotgun (WGS) entry which is preliminary data.</text>
</comment>
<name>A0A399SNJ3_9BACT</name>
<feature type="domain" description="N-acetyltransferase" evidence="1">
    <location>
        <begin position="1"/>
        <end position="111"/>
    </location>
</feature>
<gene>
    <name evidence="2" type="ORF">D1614_24240</name>
</gene>
<evidence type="ECO:0000313" key="2">
    <source>
        <dbReference type="EMBL" id="RIJ44429.1"/>
    </source>
</evidence>
<organism evidence="2 3">
    <name type="scientific">Maribellus luteus</name>
    <dbReference type="NCBI Taxonomy" id="2305463"/>
    <lineage>
        <taxon>Bacteria</taxon>
        <taxon>Pseudomonadati</taxon>
        <taxon>Bacteroidota</taxon>
        <taxon>Bacteroidia</taxon>
        <taxon>Marinilabiliales</taxon>
        <taxon>Prolixibacteraceae</taxon>
        <taxon>Maribellus</taxon>
    </lineage>
</organism>
<dbReference type="CDD" id="cd04301">
    <property type="entry name" value="NAT_SF"/>
    <property type="match status" value="1"/>
</dbReference>